<feature type="region of interest" description="Disordered" evidence="1">
    <location>
        <begin position="28"/>
        <end position="52"/>
    </location>
</feature>
<dbReference type="AlphaFoldDB" id="A0A8S0Q8D3"/>
<dbReference type="Proteomes" id="UP000594638">
    <property type="component" value="Unassembled WGS sequence"/>
</dbReference>
<evidence type="ECO:0000313" key="2">
    <source>
        <dbReference type="EMBL" id="CAA2962600.1"/>
    </source>
</evidence>
<dbReference type="EMBL" id="CACTIH010001157">
    <property type="protein sequence ID" value="CAA2962600.1"/>
    <property type="molecule type" value="Genomic_DNA"/>
</dbReference>
<feature type="region of interest" description="Disordered" evidence="1">
    <location>
        <begin position="124"/>
        <end position="152"/>
    </location>
</feature>
<comment type="caution">
    <text evidence="2">The sequence shown here is derived from an EMBL/GenBank/DDBJ whole genome shotgun (WGS) entry which is preliminary data.</text>
</comment>
<organism evidence="2 3">
    <name type="scientific">Olea europaea subsp. europaea</name>
    <dbReference type="NCBI Taxonomy" id="158383"/>
    <lineage>
        <taxon>Eukaryota</taxon>
        <taxon>Viridiplantae</taxon>
        <taxon>Streptophyta</taxon>
        <taxon>Embryophyta</taxon>
        <taxon>Tracheophyta</taxon>
        <taxon>Spermatophyta</taxon>
        <taxon>Magnoliopsida</taxon>
        <taxon>eudicotyledons</taxon>
        <taxon>Gunneridae</taxon>
        <taxon>Pentapetalae</taxon>
        <taxon>asterids</taxon>
        <taxon>lamiids</taxon>
        <taxon>Lamiales</taxon>
        <taxon>Oleaceae</taxon>
        <taxon>Oleeae</taxon>
        <taxon>Olea</taxon>
    </lineage>
</organism>
<keyword evidence="3" id="KW-1185">Reference proteome</keyword>
<name>A0A8S0Q8D3_OLEEU</name>
<protein>
    <submittedName>
        <fullName evidence="2">Uncharacterized protein</fullName>
    </submittedName>
</protein>
<feature type="non-terminal residue" evidence="2">
    <location>
        <position position="1"/>
    </location>
</feature>
<evidence type="ECO:0000256" key="1">
    <source>
        <dbReference type="SAM" id="MobiDB-lite"/>
    </source>
</evidence>
<reference evidence="2 3" key="1">
    <citation type="submission" date="2019-12" db="EMBL/GenBank/DDBJ databases">
        <authorList>
            <person name="Alioto T."/>
            <person name="Alioto T."/>
            <person name="Gomez Garrido J."/>
        </authorList>
    </citation>
    <scope>NUCLEOTIDE SEQUENCE [LARGE SCALE GENOMIC DNA]</scope>
</reference>
<evidence type="ECO:0000313" key="3">
    <source>
        <dbReference type="Proteomes" id="UP000594638"/>
    </source>
</evidence>
<dbReference type="Gramene" id="OE9A045829T1">
    <property type="protein sequence ID" value="OE9A045829C1"/>
    <property type="gene ID" value="OE9A045829"/>
</dbReference>
<gene>
    <name evidence="2" type="ORF">OLEA9_A045829</name>
</gene>
<sequence>AGPLDWAQENESVSCSAGLAGACCPRSSSRFGAKTGARPRPRSVGTREPSSRVHLLAERSHSGRANLTSPACPSSFAHAPLCQSPRACTTTTSRGGWLVVALLTFPRGELVPLRLLVDPAPSVRSADLSTRAASGRKSALEEKQQQTEISCP</sequence>
<accession>A0A8S0Q8D3</accession>
<proteinExistence type="predicted"/>